<keyword evidence="8 13" id="KW-0238">DNA-binding</keyword>
<feature type="domain" description="SH2" evidence="15">
    <location>
        <begin position="574"/>
        <end position="670"/>
    </location>
</feature>
<feature type="coiled-coil region" evidence="14">
    <location>
        <begin position="135"/>
        <end position="169"/>
    </location>
</feature>
<dbReference type="InParanoid" id="H3BID4"/>
<dbReference type="InterPro" id="IPR015988">
    <property type="entry name" value="STAT_TF_CC"/>
</dbReference>
<dbReference type="PROSITE" id="PS50001">
    <property type="entry name" value="SH2"/>
    <property type="match status" value="1"/>
</dbReference>
<evidence type="ECO:0000256" key="13">
    <source>
        <dbReference type="RuleBase" id="RU046415"/>
    </source>
</evidence>
<evidence type="ECO:0000259" key="15">
    <source>
        <dbReference type="PROSITE" id="PS50001"/>
    </source>
</evidence>
<dbReference type="EMBL" id="AFYH01001832">
    <property type="status" value="NOT_ANNOTATED_CDS"/>
    <property type="molecule type" value="Genomic_DNA"/>
</dbReference>
<dbReference type="FunFam" id="1.10.238.10:FF:000012">
    <property type="entry name" value="Signal transducer and activator of transcription"/>
    <property type="match status" value="1"/>
</dbReference>
<dbReference type="Pfam" id="PF01017">
    <property type="entry name" value="STAT_alpha"/>
    <property type="match status" value="1"/>
</dbReference>
<dbReference type="InterPro" id="IPR036535">
    <property type="entry name" value="STAT_N_sf"/>
</dbReference>
<keyword evidence="5 13" id="KW-0597">Phosphoprotein</keyword>
<dbReference type="Proteomes" id="UP000008672">
    <property type="component" value="Unassembled WGS sequence"/>
</dbReference>
<dbReference type="InterPro" id="IPR013799">
    <property type="entry name" value="STAT_TF_prot_interaction"/>
</dbReference>
<dbReference type="HOGENOM" id="CLU_014189_3_0_1"/>
<dbReference type="Pfam" id="PF00017">
    <property type="entry name" value="SH2"/>
    <property type="match status" value="1"/>
</dbReference>
<dbReference type="InterPro" id="IPR001217">
    <property type="entry name" value="STAT"/>
</dbReference>
<dbReference type="Gene3D" id="2.60.40.630">
    <property type="entry name" value="STAT transcription factor, DNA-binding domain"/>
    <property type="match status" value="1"/>
</dbReference>
<keyword evidence="9 13" id="KW-0010">Activator</keyword>
<reference evidence="17" key="1">
    <citation type="submission" date="2011-08" db="EMBL/GenBank/DDBJ databases">
        <title>The draft genome of Latimeria chalumnae.</title>
        <authorList>
            <person name="Di Palma F."/>
            <person name="Alfoldi J."/>
            <person name="Johnson J."/>
            <person name="Berlin A."/>
            <person name="Gnerre S."/>
            <person name="Jaffe D."/>
            <person name="MacCallum I."/>
            <person name="Young S."/>
            <person name="Walker B.J."/>
            <person name="Lander E."/>
            <person name="Lindblad-Toh K."/>
        </authorList>
    </citation>
    <scope>NUCLEOTIDE SEQUENCE [LARGE SCALE GENOMIC DNA]</scope>
    <source>
        <strain evidence="17">Wild caught</strain>
    </source>
</reference>
<keyword evidence="11 13" id="KW-0539">Nucleus</keyword>
<evidence type="ECO:0000256" key="11">
    <source>
        <dbReference type="ARBA" id="ARBA00023242"/>
    </source>
</evidence>
<dbReference type="InterPro" id="IPR012345">
    <property type="entry name" value="STAT_TF_DNA-bd_N"/>
</dbReference>
<dbReference type="InterPro" id="IPR008967">
    <property type="entry name" value="p53-like_TF_DNA-bd_sf"/>
</dbReference>
<dbReference type="Pfam" id="PF21354">
    <property type="entry name" value="STAT_linker"/>
    <property type="match status" value="1"/>
</dbReference>
<evidence type="ECO:0000313" key="17">
    <source>
        <dbReference type="Proteomes" id="UP000008672"/>
    </source>
</evidence>
<dbReference type="GO" id="GO:0005634">
    <property type="term" value="C:nucleus"/>
    <property type="evidence" value="ECO:0007669"/>
    <property type="project" value="UniProtKB-SubCell"/>
</dbReference>
<dbReference type="PANTHER" id="PTHR11801">
    <property type="entry name" value="SIGNAL TRANSDUCER AND ACTIVATOR OF TRANSCRIPTION"/>
    <property type="match status" value="1"/>
</dbReference>
<evidence type="ECO:0000256" key="6">
    <source>
        <dbReference type="ARBA" id="ARBA00022999"/>
    </source>
</evidence>
<dbReference type="SUPFAM" id="SSF55550">
    <property type="entry name" value="SH2 domain"/>
    <property type="match status" value="1"/>
</dbReference>
<dbReference type="EMBL" id="AFYH01001831">
    <property type="status" value="NOT_ANNOTATED_CDS"/>
    <property type="molecule type" value="Genomic_DNA"/>
</dbReference>
<proteinExistence type="inferred from homology"/>
<dbReference type="InterPro" id="IPR013801">
    <property type="entry name" value="STAT_TF_DNA-bd"/>
</dbReference>
<evidence type="ECO:0000256" key="7">
    <source>
        <dbReference type="ARBA" id="ARBA00023015"/>
    </source>
</evidence>
<evidence type="ECO:0000256" key="2">
    <source>
        <dbReference type="ARBA" id="ARBA00004496"/>
    </source>
</evidence>
<name>H3BID4_LATCH</name>
<protein>
    <recommendedName>
        <fullName evidence="13">Signal transducer and activator of transcription</fullName>
    </recommendedName>
</protein>
<dbReference type="GO" id="GO:0003677">
    <property type="term" value="F:DNA binding"/>
    <property type="evidence" value="ECO:0007669"/>
    <property type="project" value="UniProtKB-KW"/>
</dbReference>
<dbReference type="Gene3D" id="1.10.238.10">
    <property type="entry name" value="EF-hand"/>
    <property type="match status" value="1"/>
</dbReference>
<dbReference type="InterPro" id="IPR048988">
    <property type="entry name" value="STAT_linker"/>
</dbReference>
<evidence type="ECO:0000256" key="8">
    <source>
        <dbReference type="ARBA" id="ARBA00023125"/>
    </source>
</evidence>
<sequence length="765" mass="87634">MSQWERLQELEFAYLQQVDELYSGNRLPMEVRHYLAHWIEAQDWDQAVNKVSLATILFQNLLENLDIQYSRFSQEPNKFVLQHNFRLFKHNIQADFQEKPMELAWIMSNSLKEEKKILTMGLAQGQQGNLEQAPQSQKTERQKDIEQKLNELKNAVQIMEQEVRFLEEEQDDFDFRLKNHSYQANCNPSDPALKTEQQNLQVMLNNLDKNRKGVLSATKSIVQKAEALLEILVNEELVEWKRRQQTACIGAPEDTSLDNLENCHYSCITGRAVEPVCITGRMVEPVCAVTWERGGGGGTDSLQLWGNSVLNGKKKRAFVVESQPISVMSKRPLVLKTSTQFSVRARLLVKLPDSSHRMNVTASIGRPVLPTIPGKRKTYLSSAFVSACTHAHTHTHTCIPELCGLTLKEQKAGVSGKGYNDGSLSVTEELHLLWFETDFEYQGWLVKLETSSLPVVIISNVSQHSSGWASILWYNTVCTDGLNLLLFNNSPVANWPQLSEMLSWQFLSTSQRGLNPDQLAMLAEKLFGIQVNYSECCISWSRFSKENLPNMQFSFWTWIDGILVLIKNHLEEIWKDGLIMGFVNKEKEKALLKPMETGTFLLRFSESSREGAITFSWVEQQANGRNRIRSVQPYTKLDLSSLPLGEIIRNYQLLAEENVPENPLKFLYPNIPKDDVFGKHYLQKDKAGSESNCKKYLKTKLIMVSERHLDEPHPPELMDVQDDHFLMIDPMNSINVLDFGLEFQNQLLLHEDQDPLMPVSELLLQ</sequence>
<dbReference type="Gene3D" id="1.20.1050.20">
    <property type="entry name" value="STAT transcription factor, all-alpha domain"/>
    <property type="match status" value="1"/>
</dbReference>
<dbReference type="EMBL" id="AFYH01001830">
    <property type="status" value="NOT_ANNOTATED_CDS"/>
    <property type="molecule type" value="Genomic_DNA"/>
</dbReference>
<dbReference type="SUPFAM" id="SSF47655">
    <property type="entry name" value="STAT"/>
    <property type="match status" value="1"/>
</dbReference>
<dbReference type="Pfam" id="PF02865">
    <property type="entry name" value="STAT_int"/>
    <property type="match status" value="1"/>
</dbReference>
<evidence type="ECO:0000256" key="3">
    <source>
        <dbReference type="ARBA" id="ARBA00005586"/>
    </source>
</evidence>
<dbReference type="Ensembl" id="ENSLACT00000021796.1">
    <property type="protein sequence ID" value="ENSLACP00000021655.1"/>
    <property type="gene ID" value="ENSLACG00000019027.1"/>
</dbReference>
<evidence type="ECO:0000256" key="9">
    <source>
        <dbReference type="ARBA" id="ARBA00023159"/>
    </source>
</evidence>
<evidence type="ECO:0000256" key="12">
    <source>
        <dbReference type="PROSITE-ProRule" id="PRU00191"/>
    </source>
</evidence>
<dbReference type="GO" id="GO:0003700">
    <property type="term" value="F:DNA-binding transcription factor activity"/>
    <property type="evidence" value="ECO:0007669"/>
    <property type="project" value="InterPro"/>
</dbReference>
<dbReference type="GO" id="GO:0007165">
    <property type="term" value="P:signal transduction"/>
    <property type="evidence" value="ECO:0007669"/>
    <property type="project" value="InterPro"/>
</dbReference>
<dbReference type="SUPFAM" id="SSF49417">
    <property type="entry name" value="p53-like transcription factors"/>
    <property type="match status" value="1"/>
</dbReference>
<dbReference type="GO" id="GO:0005737">
    <property type="term" value="C:cytoplasm"/>
    <property type="evidence" value="ECO:0007669"/>
    <property type="project" value="UniProtKB-SubCell"/>
</dbReference>
<dbReference type="Gene3D" id="1.10.532.10">
    <property type="entry name" value="STAT transcription factor, N-terminal domain"/>
    <property type="match status" value="1"/>
</dbReference>
<reference evidence="16" key="2">
    <citation type="submission" date="2025-08" db="UniProtKB">
        <authorList>
            <consortium name="Ensembl"/>
        </authorList>
    </citation>
    <scope>IDENTIFICATION</scope>
</reference>
<gene>
    <name evidence="16" type="primary">STAT2</name>
</gene>
<organism evidence="16 17">
    <name type="scientific">Latimeria chalumnae</name>
    <name type="common">Coelacanth</name>
    <dbReference type="NCBI Taxonomy" id="7897"/>
    <lineage>
        <taxon>Eukaryota</taxon>
        <taxon>Metazoa</taxon>
        <taxon>Chordata</taxon>
        <taxon>Craniata</taxon>
        <taxon>Vertebrata</taxon>
        <taxon>Euteleostomi</taxon>
        <taxon>Coelacanthiformes</taxon>
        <taxon>Coelacanthidae</taxon>
        <taxon>Latimeria</taxon>
    </lineage>
</organism>
<dbReference type="SMART" id="SM00964">
    <property type="entry name" value="STAT_int"/>
    <property type="match status" value="1"/>
</dbReference>
<dbReference type="FunFam" id="3.30.505.10:FF:000003">
    <property type="entry name" value="Signal transducer and activator of transcription"/>
    <property type="match status" value="1"/>
</dbReference>
<evidence type="ECO:0000256" key="4">
    <source>
        <dbReference type="ARBA" id="ARBA00022490"/>
    </source>
</evidence>
<dbReference type="InterPro" id="IPR013800">
    <property type="entry name" value="STAT_TF_alpha"/>
</dbReference>
<dbReference type="SUPFAM" id="SSF48092">
    <property type="entry name" value="Transcription factor STAT-4 N-domain"/>
    <property type="match status" value="1"/>
</dbReference>
<keyword evidence="4 13" id="KW-0963">Cytoplasm</keyword>
<reference evidence="16" key="3">
    <citation type="submission" date="2025-09" db="UniProtKB">
        <authorList>
            <consortium name="Ensembl"/>
        </authorList>
    </citation>
    <scope>IDENTIFICATION</scope>
</reference>
<keyword evidence="17" id="KW-1185">Reference proteome</keyword>
<dbReference type="InterPro" id="IPR000980">
    <property type="entry name" value="SH2"/>
</dbReference>
<dbReference type="OMA" id="SQWERLM"/>
<accession>H3BID4</accession>
<comment type="similarity">
    <text evidence="3 13">Belongs to the transcription factor STAT family.</text>
</comment>
<dbReference type="AlphaFoldDB" id="H3BID4"/>
<evidence type="ECO:0000256" key="5">
    <source>
        <dbReference type="ARBA" id="ARBA00022553"/>
    </source>
</evidence>
<evidence type="ECO:0000256" key="1">
    <source>
        <dbReference type="ARBA" id="ARBA00004123"/>
    </source>
</evidence>
<keyword evidence="14" id="KW-0175">Coiled coil</keyword>
<comment type="subcellular location">
    <subcellularLocation>
        <location evidence="2 13">Cytoplasm</location>
    </subcellularLocation>
    <subcellularLocation>
        <location evidence="1 13">Nucleus</location>
    </subcellularLocation>
</comment>
<dbReference type="InterPro" id="IPR036860">
    <property type="entry name" value="SH2_dom_sf"/>
</dbReference>
<keyword evidence="6 12" id="KW-0727">SH2 domain</keyword>
<evidence type="ECO:0000256" key="10">
    <source>
        <dbReference type="ARBA" id="ARBA00023163"/>
    </source>
</evidence>
<dbReference type="Gene3D" id="3.30.505.10">
    <property type="entry name" value="SH2 domain"/>
    <property type="match status" value="1"/>
</dbReference>
<dbReference type="eggNOG" id="KOG3667">
    <property type="taxonomic scope" value="Eukaryota"/>
</dbReference>
<dbReference type="STRING" id="7897.ENSLACP00000021655"/>
<dbReference type="GeneTree" id="ENSGT01050000244905"/>
<evidence type="ECO:0000256" key="14">
    <source>
        <dbReference type="SAM" id="Coils"/>
    </source>
</evidence>
<evidence type="ECO:0000313" key="16">
    <source>
        <dbReference type="Ensembl" id="ENSLACP00000021655.1"/>
    </source>
</evidence>
<keyword evidence="10 13" id="KW-0804">Transcription</keyword>
<dbReference type="Bgee" id="ENSLACG00000019027">
    <property type="expression patterns" value="Expressed in pelvic fin and 6 other cell types or tissues"/>
</dbReference>
<dbReference type="Pfam" id="PF02864">
    <property type="entry name" value="STAT_bind"/>
    <property type="match status" value="1"/>
</dbReference>
<keyword evidence="7 13" id="KW-0805">Transcription regulation</keyword>